<dbReference type="SUPFAM" id="SSF161187">
    <property type="entry name" value="YfgJ-like"/>
    <property type="match status" value="1"/>
</dbReference>
<evidence type="ECO:0000313" key="5">
    <source>
        <dbReference type="Proteomes" id="UP000830055"/>
    </source>
</evidence>
<dbReference type="InterPro" id="IPR044005">
    <property type="entry name" value="DZR_2"/>
</dbReference>
<name>A0ABM7WEP8_9BACT</name>
<dbReference type="InterPro" id="IPR029057">
    <property type="entry name" value="PRTase-like"/>
</dbReference>
<feature type="domain" description="Double zinc ribbon" evidence="3">
    <location>
        <begin position="17"/>
        <end position="79"/>
    </location>
</feature>
<feature type="domain" description="Phosphoribosyltransferase" evidence="2">
    <location>
        <begin position="191"/>
        <end position="244"/>
    </location>
</feature>
<dbReference type="PANTHER" id="PTHR47505">
    <property type="entry name" value="DNA UTILIZATION PROTEIN YHGH"/>
    <property type="match status" value="1"/>
</dbReference>
<dbReference type="CDD" id="cd06223">
    <property type="entry name" value="PRTases_typeI"/>
    <property type="match status" value="1"/>
</dbReference>
<dbReference type="Proteomes" id="UP000830055">
    <property type="component" value="Chromosome"/>
</dbReference>
<evidence type="ECO:0000256" key="1">
    <source>
        <dbReference type="ARBA" id="ARBA00008007"/>
    </source>
</evidence>
<dbReference type="SUPFAM" id="SSF53271">
    <property type="entry name" value="PRTase-like"/>
    <property type="match status" value="1"/>
</dbReference>
<evidence type="ECO:0000259" key="3">
    <source>
        <dbReference type="Pfam" id="PF18912"/>
    </source>
</evidence>
<protein>
    <submittedName>
        <fullName evidence="4">Amidophosphoribosyltransferase</fullName>
    </submittedName>
</protein>
<organism evidence="4 5">
    <name type="scientific">Desulfofustis limnaeus</name>
    <dbReference type="NCBI Taxonomy" id="2740163"/>
    <lineage>
        <taxon>Bacteria</taxon>
        <taxon>Pseudomonadati</taxon>
        <taxon>Thermodesulfobacteriota</taxon>
        <taxon>Desulfobulbia</taxon>
        <taxon>Desulfobulbales</taxon>
        <taxon>Desulfocapsaceae</taxon>
        <taxon>Desulfofustis</taxon>
    </lineage>
</organism>
<dbReference type="EMBL" id="AP025516">
    <property type="protein sequence ID" value="BDD89478.1"/>
    <property type="molecule type" value="Genomic_DNA"/>
</dbReference>
<keyword evidence="5" id="KW-1185">Reference proteome</keyword>
<dbReference type="Pfam" id="PF18912">
    <property type="entry name" value="DZR_2"/>
    <property type="match status" value="1"/>
</dbReference>
<dbReference type="PANTHER" id="PTHR47505:SF1">
    <property type="entry name" value="DNA UTILIZATION PROTEIN YHGH"/>
    <property type="match status" value="1"/>
</dbReference>
<evidence type="ECO:0000313" key="4">
    <source>
        <dbReference type="EMBL" id="BDD89478.1"/>
    </source>
</evidence>
<dbReference type="Pfam" id="PF00156">
    <property type="entry name" value="Pribosyltran"/>
    <property type="match status" value="1"/>
</dbReference>
<accession>A0ABM7WEP8</accession>
<dbReference type="InterPro" id="IPR051910">
    <property type="entry name" value="ComF/GntX_DNA_util-trans"/>
</dbReference>
<dbReference type="InterPro" id="IPR000836">
    <property type="entry name" value="PRTase_dom"/>
</dbReference>
<evidence type="ECO:0000259" key="2">
    <source>
        <dbReference type="Pfam" id="PF00156"/>
    </source>
</evidence>
<comment type="similarity">
    <text evidence="1">Belongs to the ComF/GntX family.</text>
</comment>
<proteinExistence type="inferred from homology"/>
<reference evidence="4 5" key="1">
    <citation type="submission" date="2022-01" db="EMBL/GenBank/DDBJ databases">
        <title>Desulfofustis limnae sp. nov., a novel mesophilic sulfate-reducing bacterium isolated from marsh soil.</title>
        <authorList>
            <person name="Watanabe M."/>
            <person name="Takahashi A."/>
            <person name="Kojima H."/>
            <person name="Fukui M."/>
        </authorList>
    </citation>
    <scope>NUCLEOTIDE SEQUENCE [LARGE SCALE GENOMIC DNA]</scope>
    <source>
        <strain evidence="4 5">PPLL</strain>
    </source>
</reference>
<dbReference type="Gene3D" id="3.40.50.2020">
    <property type="match status" value="1"/>
</dbReference>
<gene>
    <name evidence="4" type="ORF">DPPLL_38430</name>
</gene>
<dbReference type="RefSeq" id="WP_284152777.1">
    <property type="nucleotide sequence ID" value="NZ_AP025516.1"/>
</dbReference>
<sequence>MNYHVPGIWWRVLQTGLLDLLLPPRCHICHTSLPPQSEARLCPHCLGQVRYLLSPLCVRCGQPFPHGAVAVDHYCGNCLRLEPPFDSARSLVYYQYPVSNLLQRLKFMGESSAARTLATLNRPVCPRVDLIVAVPLHPARLRARGSNQSLVLARRFFPAERHKIVLDLLIRSKNTVPQTGLNGHQRRHNLQNAFAVDRPARLRNRSVLLVDDVFTTGTTLAECSRVLKTAGAASVHAWTVARAGVTR</sequence>